<dbReference type="PRINTS" id="PR00081">
    <property type="entry name" value="GDHRDH"/>
</dbReference>
<keyword evidence="5" id="KW-1185">Reference proteome</keyword>
<comment type="similarity">
    <text evidence="1">Belongs to the short-chain dehydrogenases/reductases (SDR) family.</text>
</comment>
<evidence type="ECO:0000313" key="5">
    <source>
        <dbReference type="Proteomes" id="UP000094769"/>
    </source>
</evidence>
<accession>A0A7Z0VIH7</accession>
<dbReference type="InterPro" id="IPR002347">
    <property type="entry name" value="SDR_fam"/>
</dbReference>
<dbReference type="Pfam" id="PF00106">
    <property type="entry name" value="adh_short"/>
    <property type="match status" value="1"/>
</dbReference>
<dbReference type="Gene3D" id="3.40.50.720">
    <property type="entry name" value="NAD(P)-binding Rossmann-like Domain"/>
    <property type="match status" value="1"/>
</dbReference>
<gene>
    <name evidence="4" type="ORF">CODIS_35580</name>
</gene>
<evidence type="ECO:0000256" key="1">
    <source>
        <dbReference type="ARBA" id="ARBA00006484"/>
    </source>
</evidence>
<dbReference type="SMART" id="SM00822">
    <property type="entry name" value="PKS_KR"/>
    <property type="match status" value="1"/>
</dbReference>
<feature type="domain" description="Ketoreductase" evidence="3">
    <location>
        <begin position="13"/>
        <end position="181"/>
    </location>
</feature>
<dbReference type="RefSeq" id="WP_069127328.1">
    <property type="nucleotide sequence ID" value="NZ_MARB01000025.1"/>
</dbReference>
<dbReference type="EMBL" id="MARB01000025">
    <property type="protein sequence ID" value="ODJ86237.1"/>
    <property type="molecule type" value="Genomic_DNA"/>
</dbReference>
<dbReference type="SUPFAM" id="SSF51735">
    <property type="entry name" value="NAD(P)-binding Rossmann-fold domains"/>
    <property type="match status" value="1"/>
</dbReference>
<dbReference type="EC" id="1.-.-.-" evidence="4"/>
<dbReference type="Proteomes" id="UP000094769">
    <property type="component" value="Unassembled WGS sequence"/>
</dbReference>
<proteinExistence type="inferred from homology"/>
<dbReference type="PANTHER" id="PTHR44196">
    <property type="entry name" value="DEHYDROGENASE/REDUCTASE SDR FAMILY MEMBER 7B"/>
    <property type="match status" value="1"/>
</dbReference>
<organism evidence="4 5">
    <name type="scientific">Candidatus Thiodiazotropha endolucinida</name>
    <dbReference type="NCBI Taxonomy" id="1655433"/>
    <lineage>
        <taxon>Bacteria</taxon>
        <taxon>Pseudomonadati</taxon>
        <taxon>Pseudomonadota</taxon>
        <taxon>Gammaproteobacteria</taxon>
        <taxon>Chromatiales</taxon>
        <taxon>Sedimenticolaceae</taxon>
        <taxon>Candidatus Thiodiazotropha</taxon>
    </lineage>
</organism>
<dbReference type="OrthoDB" id="335726at2"/>
<protein>
    <submittedName>
        <fullName evidence="4">Putative oxidoreductase</fullName>
        <ecNumber evidence="4">1.-.-.-</ecNumber>
    </submittedName>
</protein>
<evidence type="ECO:0000256" key="2">
    <source>
        <dbReference type="ARBA" id="ARBA00023002"/>
    </source>
</evidence>
<dbReference type="GO" id="GO:0016020">
    <property type="term" value="C:membrane"/>
    <property type="evidence" value="ECO:0007669"/>
    <property type="project" value="TreeGrafter"/>
</dbReference>
<name>A0A7Z0VIH7_9GAMM</name>
<dbReference type="PANTHER" id="PTHR44196:SF1">
    <property type="entry name" value="DEHYDROGENASE_REDUCTASE SDR FAMILY MEMBER 7B"/>
    <property type="match status" value="1"/>
</dbReference>
<evidence type="ECO:0000313" key="4">
    <source>
        <dbReference type="EMBL" id="ODJ86237.1"/>
    </source>
</evidence>
<evidence type="ECO:0000259" key="3">
    <source>
        <dbReference type="SMART" id="SM00822"/>
    </source>
</evidence>
<keyword evidence="2 4" id="KW-0560">Oxidoreductase</keyword>
<dbReference type="InterPro" id="IPR036291">
    <property type="entry name" value="NAD(P)-bd_dom_sf"/>
</dbReference>
<dbReference type="GO" id="GO:0016491">
    <property type="term" value="F:oxidoreductase activity"/>
    <property type="evidence" value="ECO:0007669"/>
    <property type="project" value="UniProtKB-KW"/>
</dbReference>
<comment type="caution">
    <text evidence="4">The sequence shown here is derived from an EMBL/GenBank/DDBJ whole genome shotgun (WGS) entry which is preliminary data.</text>
</comment>
<dbReference type="InterPro" id="IPR057326">
    <property type="entry name" value="KR_dom"/>
</dbReference>
<dbReference type="AlphaFoldDB" id="A0A7Z0VIH7"/>
<reference evidence="4 5" key="1">
    <citation type="submission" date="2016-06" db="EMBL/GenBank/DDBJ databases">
        <title>Genome sequence of endosymbiont of Candidatus Endolucinida thiodiazotropha.</title>
        <authorList>
            <person name="Poehlein A."/>
            <person name="Koenig S."/>
            <person name="Heiden S.E."/>
            <person name="Thuermer A."/>
            <person name="Voget S."/>
            <person name="Daniel R."/>
            <person name="Markert S."/>
            <person name="Gros O."/>
            <person name="Schweder T."/>
        </authorList>
    </citation>
    <scope>NUCLEOTIDE SEQUENCE [LARGE SCALE GENOMIC DNA]</scope>
    <source>
        <strain evidence="4 5">COS</strain>
    </source>
</reference>
<sequence>MSLNPRIIDWRGKRVWIIGASSGIGAALAAAMGRRGARLAVSARREESLRDISASETLVMPLDVTRMESLTRVRDELLNRWGGIDMVVYCAGVYTPMRSWELDLPTVRQGLDTNLQGAYNVLDAVLPLYLQQAGGAFCLIASVAGYTGLPKALAYGPGKAALINLAQILYTDLSAQGIDVYLVNPGFVETRLTEQNDFKMPALISAQQAATEILKGLGQGRFEIHFPKRFTYWMKLLGCLPDSLRFPLLKRVVGS</sequence>